<sequence>MIVFGVAVLILILGLFSDNIAGVSGMSGINNIFKRDKLTAFDSKSPDYKVETGKYTQSTETVTAAGSEGVTTVDDYIKLAKGKLDAILNNPRPLTQAQMQDLAKWLTIYSLGMQKNGVMAEGTFYGFLKAHNLTSAMAIMPTEGLTKVGDNQFDWSNPNMNFNNIEEGSLFKSLDYVYNSLFPKTK</sequence>
<proteinExistence type="predicted"/>
<evidence type="ECO:0000313" key="1">
    <source>
        <dbReference type="EMBL" id="SHE60422.1"/>
    </source>
</evidence>
<keyword evidence="2" id="KW-1185">Reference proteome</keyword>
<dbReference type="RefSeq" id="WP_073398982.1">
    <property type="nucleotide sequence ID" value="NZ_FQTV01000002.1"/>
</dbReference>
<organism evidence="1 2">
    <name type="scientific">Bacteroides luti</name>
    <dbReference type="NCBI Taxonomy" id="1297750"/>
    <lineage>
        <taxon>Bacteria</taxon>
        <taxon>Pseudomonadati</taxon>
        <taxon>Bacteroidota</taxon>
        <taxon>Bacteroidia</taxon>
        <taxon>Bacteroidales</taxon>
        <taxon>Bacteroidaceae</taxon>
        <taxon>Bacteroides</taxon>
    </lineage>
</organism>
<accession>A0A1M4UUP0</accession>
<dbReference type="EMBL" id="FQTV01000002">
    <property type="protein sequence ID" value="SHE60422.1"/>
    <property type="molecule type" value="Genomic_DNA"/>
</dbReference>
<evidence type="ECO:0000313" key="2">
    <source>
        <dbReference type="Proteomes" id="UP000184509"/>
    </source>
</evidence>
<dbReference type="AlphaFoldDB" id="A0A1M4UUP0"/>
<dbReference type="Proteomes" id="UP000184509">
    <property type="component" value="Unassembled WGS sequence"/>
</dbReference>
<protein>
    <submittedName>
        <fullName evidence="1">Uncharacterized protein</fullName>
    </submittedName>
</protein>
<reference evidence="1 2" key="1">
    <citation type="submission" date="2016-11" db="EMBL/GenBank/DDBJ databases">
        <authorList>
            <person name="Jaros S."/>
            <person name="Januszkiewicz K."/>
            <person name="Wedrychowicz H."/>
        </authorList>
    </citation>
    <scope>NUCLEOTIDE SEQUENCE [LARGE SCALE GENOMIC DNA]</scope>
    <source>
        <strain evidence="1 2">DSM 26991</strain>
    </source>
</reference>
<gene>
    <name evidence="1" type="ORF">SAMN05444405_102176</name>
</gene>
<name>A0A1M4UUP0_9BACE</name>